<feature type="region of interest" description="Disordered" evidence="1">
    <location>
        <begin position="505"/>
        <end position="604"/>
    </location>
</feature>
<proteinExistence type="predicted"/>
<reference evidence="3" key="1">
    <citation type="submission" date="2019-10" db="EMBL/GenBank/DDBJ databases">
        <authorList>
            <consortium name="DOE Joint Genome Institute"/>
            <person name="Kuo A."/>
            <person name="Miyauchi S."/>
            <person name="Kiss E."/>
            <person name="Drula E."/>
            <person name="Kohler A."/>
            <person name="Sanchez-Garcia M."/>
            <person name="Andreopoulos B."/>
            <person name="Barry K.W."/>
            <person name="Bonito G."/>
            <person name="Buee M."/>
            <person name="Carver A."/>
            <person name="Chen C."/>
            <person name="Cichocki N."/>
            <person name="Clum A."/>
            <person name="Culley D."/>
            <person name="Crous P.W."/>
            <person name="Fauchery L."/>
            <person name="Girlanda M."/>
            <person name="Hayes R."/>
            <person name="Keri Z."/>
            <person name="LaButti K."/>
            <person name="Lipzen A."/>
            <person name="Lombard V."/>
            <person name="Magnuson J."/>
            <person name="Maillard F."/>
            <person name="Morin E."/>
            <person name="Murat C."/>
            <person name="Nolan M."/>
            <person name="Ohm R."/>
            <person name="Pangilinan J."/>
            <person name="Pereira M."/>
            <person name="Perotto S."/>
            <person name="Peter M."/>
            <person name="Riley R."/>
            <person name="Sitrit Y."/>
            <person name="Stielow B."/>
            <person name="Szollosi G."/>
            <person name="Zifcakova L."/>
            <person name="Stursova M."/>
            <person name="Spatafora J.W."/>
            <person name="Tedersoo L."/>
            <person name="Vaario L.-M."/>
            <person name="Yamada A."/>
            <person name="Yan M."/>
            <person name="Wang P."/>
            <person name="Xu J."/>
            <person name="Bruns T."/>
            <person name="Baldrian P."/>
            <person name="Vilgalys R."/>
            <person name="Henrissat B."/>
            <person name="Grigoriev I.V."/>
            <person name="Hibbett D."/>
            <person name="Nagy L.G."/>
            <person name="Martin F.M."/>
        </authorList>
    </citation>
    <scope>NUCLEOTIDE SEQUENCE</scope>
    <source>
        <strain evidence="3">BED1</strain>
    </source>
</reference>
<gene>
    <name evidence="3" type="ORF">L210DRAFT_3524067</name>
</gene>
<organism evidence="3 4">
    <name type="scientific">Boletus edulis BED1</name>
    <dbReference type="NCBI Taxonomy" id="1328754"/>
    <lineage>
        <taxon>Eukaryota</taxon>
        <taxon>Fungi</taxon>
        <taxon>Dikarya</taxon>
        <taxon>Basidiomycota</taxon>
        <taxon>Agaricomycotina</taxon>
        <taxon>Agaricomycetes</taxon>
        <taxon>Agaricomycetidae</taxon>
        <taxon>Boletales</taxon>
        <taxon>Boletineae</taxon>
        <taxon>Boletaceae</taxon>
        <taxon>Boletoideae</taxon>
        <taxon>Boletus</taxon>
    </lineage>
</organism>
<dbReference type="InterPro" id="IPR040976">
    <property type="entry name" value="Pkinase_fungal"/>
</dbReference>
<dbReference type="AlphaFoldDB" id="A0AAD4GJT3"/>
<dbReference type="EMBL" id="WHUW01000003">
    <property type="protein sequence ID" value="KAF8449221.1"/>
    <property type="molecule type" value="Genomic_DNA"/>
</dbReference>
<dbReference type="Proteomes" id="UP001194468">
    <property type="component" value="Unassembled WGS sequence"/>
</dbReference>
<evidence type="ECO:0000313" key="4">
    <source>
        <dbReference type="Proteomes" id="UP001194468"/>
    </source>
</evidence>
<feature type="compositionally biased region" description="Basic residues" evidence="1">
    <location>
        <begin position="587"/>
        <end position="604"/>
    </location>
</feature>
<dbReference type="Pfam" id="PF17667">
    <property type="entry name" value="Pkinase_fungal"/>
    <property type="match status" value="1"/>
</dbReference>
<name>A0AAD4GJT3_BOLED</name>
<sequence>MLFAYGMSLYSKPFDMDKEPILLSRLSSLLGFNPLMLPDIRGNHRLELGGTLYDVLRRTWVRSISMDGRGTKVPLCRNPRDPTQFFALKDCWLPCDGPNDIINNEALTLRKPKPMTDELRQNFGEPDKLDIFRYCRVTRGTEWDYETHLPGIPILKHTEIATFPHGLDGEYQDDTTEAITRRFSKHVDMECRIHIRTLSKTCGVSLPWFPCRRAFVGGMMCVVAGHFNGELKDLLHSDISDLNIWVCVDDPEKVNDVITDWPEDPALYPKHAVVLGDWGMAEDRSPDSKVKNNAGGITGTFPFFAAELMLDKAINGDVVHDTCHDLEAIFWVIWITSVNMTGPYNQRRKWVDCSSTSTFPGHVRQPADAIGQNKEVPIWATPGIHPASLQEVHQFKRSILEHQFFDAMSPYWSEGESGRVFQDGMRKLRRHFAWVRLPDGTYAPPKTITHDIFVGILAEMRGSIPADEDRTTPAQVEEARERYTKMLQEADTELGTAMLEVPSFIRTGKTSTSRRSGPNGITVKKLSSSKRKAMLDVPQSSQEAKRSRASGQGTGRAEPSEAEANGSKSQITTPPQSASKGNVNRSSKPRRGRASKGRNSTSRK</sequence>
<protein>
    <recommendedName>
        <fullName evidence="2">Fungal-type protein kinase domain-containing protein</fullName>
    </recommendedName>
</protein>
<comment type="caution">
    <text evidence="3">The sequence shown here is derived from an EMBL/GenBank/DDBJ whole genome shotgun (WGS) entry which is preliminary data.</text>
</comment>
<accession>A0AAD4GJT3</accession>
<keyword evidence="4" id="KW-1185">Reference proteome</keyword>
<feature type="compositionally biased region" description="Polar residues" evidence="1">
    <location>
        <begin position="566"/>
        <end position="586"/>
    </location>
</feature>
<evidence type="ECO:0000259" key="2">
    <source>
        <dbReference type="Pfam" id="PF17667"/>
    </source>
</evidence>
<feature type="domain" description="Fungal-type protein kinase" evidence="2">
    <location>
        <begin position="176"/>
        <end position="334"/>
    </location>
</feature>
<reference evidence="3" key="2">
    <citation type="journal article" date="2020" name="Nat. Commun.">
        <title>Large-scale genome sequencing of mycorrhizal fungi provides insights into the early evolution of symbiotic traits.</title>
        <authorList>
            <person name="Miyauchi S."/>
            <person name="Kiss E."/>
            <person name="Kuo A."/>
            <person name="Drula E."/>
            <person name="Kohler A."/>
            <person name="Sanchez-Garcia M."/>
            <person name="Morin E."/>
            <person name="Andreopoulos B."/>
            <person name="Barry K.W."/>
            <person name="Bonito G."/>
            <person name="Buee M."/>
            <person name="Carver A."/>
            <person name="Chen C."/>
            <person name="Cichocki N."/>
            <person name="Clum A."/>
            <person name="Culley D."/>
            <person name="Crous P.W."/>
            <person name="Fauchery L."/>
            <person name="Girlanda M."/>
            <person name="Hayes R.D."/>
            <person name="Keri Z."/>
            <person name="LaButti K."/>
            <person name="Lipzen A."/>
            <person name="Lombard V."/>
            <person name="Magnuson J."/>
            <person name="Maillard F."/>
            <person name="Murat C."/>
            <person name="Nolan M."/>
            <person name="Ohm R.A."/>
            <person name="Pangilinan J."/>
            <person name="Pereira M.F."/>
            <person name="Perotto S."/>
            <person name="Peter M."/>
            <person name="Pfister S."/>
            <person name="Riley R."/>
            <person name="Sitrit Y."/>
            <person name="Stielow J.B."/>
            <person name="Szollosi G."/>
            <person name="Zifcakova L."/>
            <person name="Stursova M."/>
            <person name="Spatafora J.W."/>
            <person name="Tedersoo L."/>
            <person name="Vaario L.M."/>
            <person name="Yamada A."/>
            <person name="Yan M."/>
            <person name="Wang P."/>
            <person name="Xu J."/>
            <person name="Bruns T."/>
            <person name="Baldrian P."/>
            <person name="Vilgalys R."/>
            <person name="Dunand C."/>
            <person name="Henrissat B."/>
            <person name="Grigoriev I.V."/>
            <person name="Hibbett D."/>
            <person name="Nagy L.G."/>
            <person name="Martin F.M."/>
        </authorList>
    </citation>
    <scope>NUCLEOTIDE SEQUENCE</scope>
    <source>
        <strain evidence="3">BED1</strain>
    </source>
</reference>
<evidence type="ECO:0000256" key="1">
    <source>
        <dbReference type="SAM" id="MobiDB-lite"/>
    </source>
</evidence>
<evidence type="ECO:0000313" key="3">
    <source>
        <dbReference type="EMBL" id="KAF8449221.1"/>
    </source>
</evidence>